<dbReference type="GO" id="GO:0046653">
    <property type="term" value="P:tetrahydrofolate metabolic process"/>
    <property type="evidence" value="ECO:0007669"/>
    <property type="project" value="TreeGrafter"/>
</dbReference>
<feature type="domain" description="B12-binding N-terminal" evidence="29">
    <location>
        <begin position="625"/>
        <end position="718"/>
    </location>
</feature>
<evidence type="ECO:0000313" key="30">
    <source>
        <dbReference type="EMBL" id="GLI56806.1"/>
    </source>
</evidence>
<dbReference type="InterPro" id="IPR050554">
    <property type="entry name" value="Met_Synthase/Corrinoid"/>
</dbReference>
<dbReference type="GO" id="GO:0005829">
    <property type="term" value="C:cytosol"/>
    <property type="evidence" value="ECO:0007669"/>
    <property type="project" value="TreeGrafter"/>
</dbReference>
<dbReference type="InterPro" id="IPR011822">
    <property type="entry name" value="MetH"/>
</dbReference>
<feature type="binding site" evidence="23">
    <location>
        <position position="835"/>
    </location>
    <ligand>
        <name>methylcob(III)alamin</name>
        <dbReference type="ChEBI" id="CHEBI:28115"/>
    </ligand>
</feature>
<evidence type="ECO:0000256" key="13">
    <source>
        <dbReference type="ARBA" id="ARBA00022723"/>
    </source>
</evidence>
<comment type="function">
    <text evidence="18 21">Catalyzes the transfer of a methyl group from methyl-cobalamin to homocysteine, yielding enzyme-bound cob(I)alamin and methionine. Subsequently, remethylates the cofactor using methyltetrahydrofolate.</text>
</comment>
<evidence type="ECO:0000256" key="1">
    <source>
        <dbReference type="ARBA" id="ARBA00001700"/>
    </source>
</evidence>
<keyword evidence="9 21" id="KW-0028">Amino-acid biosynthesis</keyword>
<keyword evidence="31" id="KW-1185">Reference proteome</keyword>
<dbReference type="NCBIfam" id="TIGR02082">
    <property type="entry name" value="metH"/>
    <property type="match status" value="1"/>
</dbReference>
<evidence type="ECO:0000256" key="7">
    <source>
        <dbReference type="ARBA" id="ARBA00013998"/>
    </source>
</evidence>
<dbReference type="GO" id="GO:0032259">
    <property type="term" value="P:methylation"/>
    <property type="evidence" value="ECO:0007669"/>
    <property type="project" value="UniProtKB-KW"/>
</dbReference>
<evidence type="ECO:0000256" key="18">
    <source>
        <dbReference type="ARBA" id="ARBA00025552"/>
    </source>
</evidence>
<evidence type="ECO:0000256" key="14">
    <source>
        <dbReference type="ARBA" id="ARBA00022737"/>
    </source>
</evidence>
<keyword evidence="8 21" id="KW-0489">Methyltransferase</keyword>
<comment type="cofactor">
    <cofactor evidence="3 21 22">
        <name>methylcob(III)alamin</name>
        <dbReference type="ChEBI" id="CHEBI:28115"/>
    </cofactor>
</comment>
<dbReference type="PROSITE" id="PS51332">
    <property type="entry name" value="B12_BINDING"/>
    <property type="match status" value="1"/>
</dbReference>
<evidence type="ECO:0000256" key="4">
    <source>
        <dbReference type="ARBA" id="ARBA00005178"/>
    </source>
</evidence>
<feature type="binding site" evidence="22 24">
    <location>
        <position position="300"/>
    </location>
    <ligand>
        <name>Zn(2+)</name>
        <dbReference type="ChEBI" id="CHEBI:29105"/>
    </ligand>
</feature>
<feature type="binding site" evidence="23">
    <location>
        <position position="779"/>
    </location>
    <ligand>
        <name>methylcob(III)alamin</name>
        <dbReference type="ChEBI" id="CHEBI:28115"/>
    </ligand>
</feature>
<dbReference type="SUPFAM" id="SSF52242">
    <property type="entry name" value="Cobalamin (vitamin B12)-binding domain"/>
    <property type="match status" value="1"/>
</dbReference>
<dbReference type="GO" id="GO:0031419">
    <property type="term" value="F:cobalamin binding"/>
    <property type="evidence" value="ECO:0007669"/>
    <property type="project" value="UniProtKB-UniRule"/>
</dbReference>
<feature type="domain" description="Pterin-binding" evidence="26">
    <location>
        <begin position="343"/>
        <end position="604"/>
    </location>
</feature>
<feature type="binding site" evidence="22 24">
    <location>
        <position position="299"/>
    </location>
    <ligand>
        <name>Zn(2+)</name>
        <dbReference type="ChEBI" id="CHEBI:29105"/>
    </ligand>
</feature>
<sequence length="1106" mass="123072">MKKELIDILNEKIMILDGATGTAIQDYSLDSESYIYNDRELAGCHEILNLTRRDVILDIHKRYIQAGADIIETNTFNANWISLEKYGIGDLAYKLACEGAAIAREAALEAQEKSGRKIWVAGSLGPTSKSASIPTKEDPISRDVEFDELLEAYKVQVEGLMEGGADILLIETIFDGLNAKAAVIAAEEIFELKGRMLPIMISATVDREGRLLSGQDIYSLIRSVDRDSIVSYGLNCSFGAKDLIPLVRKVGEVTDKYLSIYPNAGLPNAEGRYDELPETTLEYLKPLIDSCGINIIGGCCGTTPHHIDLISSYSQGKKPRVPAKIKDIPFLSGNALLPKSLDFLVVGERNNVAGSRKFRRLIEEKKYEEALEISRNQIERGAHIIDLSLDDALLDSVEEMKTFLKILGNDAYTSKVPVMIDSSNFRVVEEALKNIPGRAIVNSISLKEGEEEFLRKASLIKKYGSAVVVMAFDEGGQAVTSERKIEIARRAYKLLTDSGWDGRDIVFDTNILTIGTGRNEDRYHAVSFLQAVSWIRDNLPGARTIGGVSNLSFAFRGNNPLRRAIHSVFLAKAREKGLSMAIVNPGEEGNPSEDLRGIIEELLEGQDVVEKILDYNFDTTPQKKIEEIVKEEKVEERLKSAILRGGSSTFRKDIEEALNHYKPLNIIQDILMKGMTAVGDRFENGELYLPQIIRSASAMEEAVNLLTPLMEKGSEIQRTARGRILMATVRGDVHDIGKNITATVLKCNGYEVIDLGVMVEKEIILEEAVKNNVDLVTLSGLISPSLTEMEKVVSLFHEKKLNIPILIGGAATSRLHTALKLEPKYKRKVFHVTDASSTLPVVGSLLSIDNFQYIDSVMNNYSLISEAYYNNKEKKPLKNVEEARRNRKQVRYSPVPPKKIGREYMEIPLDKLEPHINWNILLHALKVKGTSHEERTLDEAKEILENWKLKDVKAKAAVGIFPCRRIEDTVEVEGIELPLVRDLGETNESLADYIEEEDYIGGFVASIRAVEEDNITHQLLANTLTEATSEYLQSYISNSNWNIGLRPAIGYPSLPHHSMKEEIFKIVEGEKTGASLTKTYAMTPASTLCGLYLGSPKSKYVIPKTT</sequence>
<feature type="binding site" evidence="23">
    <location>
        <begin position="731"/>
        <end position="735"/>
    </location>
    <ligand>
        <name>methylcob(III)alamin</name>
        <dbReference type="ChEBI" id="CHEBI:28115"/>
    </ligand>
</feature>
<dbReference type="InterPro" id="IPR011005">
    <property type="entry name" value="Dihydropteroate_synth-like_sf"/>
</dbReference>
<evidence type="ECO:0000256" key="17">
    <source>
        <dbReference type="ARBA" id="ARBA00023285"/>
    </source>
</evidence>
<evidence type="ECO:0000256" key="11">
    <source>
        <dbReference type="ARBA" id="ARBA00022679"/>
    </source>
</evidence>
<dbReference type="RefSeq" id="WP_281836176.1">
    <property type="nucleotide sequence ID" value="NZ_BSDY01000010.1"/>
</dbReference>
<gene>
    <name evidence="30" type="primary">metH</name>
    <name evidence="30" type="ORF">PM10SUCC1_23200</name>
</gene>
<evidence type="ECO:0000256" key="9">
    <source>
        <dbReference type="ARBA" id="ARBA00022605"/>
    </source>
</evidence>
<keyword evidence="16 21" id="KW-0486">Methionine biosynthesis</keyword>
<dbReference type="PROSITE" id="PS51337">
    <property type="entry name" value="B12_BINDING_NTER"/>
    <property type="match status" value="1"/>
</dbReference>
<dbReference type="FunFam" id="3.20.20.330:FF:000001">
    <property type="entry name" value="Methionine synthase"/>
    <property type="match status" value="1"/>
</dbReference>
<dbReference type="InterPro" id="IPR036594">
    <property type="entry name" value="Meth_synthase_dom"/>
</dbReference>
<feature type="domain" description="B12-binding" evidence="28">
    <location>
        <begin position="721"/>
        <end position="856"/>
    </location>
</feature>
<evidence type="ECO:0000256" key="5">
    <source>
        <dbReference type="ARBA" id="ARBA00010398"/>
    </source>
</evidence>
<evidence type="ECO:0000256" key="24">
    <source>
        <dbReference type="PROSITE-ProRule" id="PRU00333"/>
    </source>
</evidence>
<dbReference type="Gene3D" id="1.10.1240.10">
    <property type="entry name" value="Methionine synthase domain"/>
    <property type="match status" value="1"/>
</dbReference>
<evidence type="ECO:0000256" key="8">
    <source>
        <dbReference type="ARBA" id="ARBA00022603"/>
    </source>
</evidence>
<feature type="binding site" evidence="22 24">
    <location>
        <position position="236"/>
    </location>
    <ligand>
        <name>Zn(2+)</name>
        <dbReference type="ChEBI" id="CHEBI:29105"/>
    </ligand>
</feature>
<protein>
    <recommendedName>
        <fullName evidence="7 20">Methionine synthase</fullName>
        <ecNumber evidence="6 20">2.1.1.13</ecNumber>
    </recommendedName>
    <alternativeName>
        <fullName evidence="19 21">5-methyltetrahydrofolate--homocysteine methyltransferase</fullName>
    </alternativeName>
</protein>
<evidence type="ECO:0000313" key="31">
    <source>
        <dbReference type="Proteomes" id="UP001144471"/>
    </source>
</evidence>
<feature type="domain" description="AdoMet activation" evidence="27">
    <location>
        <begin position="1044"/>
        <end position="1106"/>
    </location>
</feature>
<evidence type="ECO:0000259" key="27">
    <source>
        <dbReference type="PROSITE" id="PS50974"/>
    </source>
</evidence>
<keyword evidence="17 21" id="KW-0170">Cobalt</keyword>
<evidence type="ECO:0000259" key="25">
    <source>
        <dbReference type="PROSITE" id="PS50970"/>
    </source>
</evidence>
<dbReference type="InterPro" id="IPR000489">
    <property type="entry name" value="Pterin-binding_dom"/>
</dbReference>
<dbReference type="Gene3D" id="3.20.20.20">
    <property type="entry name" value="Dihydropteroate synthase-like"/>
    <property type="match status" value="1"/>
</dbReference>
<dbReference type="Pfam" id="PF02607">
    <property type="entry name" value="B12-binding_2"/>
    <property type="match status" value="1"/>
</dbReference>
<dbReference type="GO" id="GO:0050667">
    <property type="term" value="P:homocysteine metabolic process"/>
    <property type="evidence" value="ECO:0007669"/>
    <property type="project" value="TreeGrafter"/>
</dbReference>
<dbReference type="SUPFAM" id="SSF47644">
    <property type="entry name" value="Methionine synthase domain"/>
    <property type="match status" value="1"/>
</dbReference>
<keyword evidence="15 21" id="KW-0862">Zinc</keyword>
<dbReference type="Pfam" id="PF02310">
    <property type="entry name" value="B12-binding"/>
    <property type="match status" value="1"/>
</dbReference>
<dbReference type="AlphaFoldDB" id="A0A9W6LMY8"/>
<dbReference type="SUPFAM" id="SSF56507">
    <property type="entry name" value="Methionine synthase activation domain-like"/>
    <property type="match status" value="1"/>
</dbReference>
<evidence type="ECO:0000256" key="20">
    <source>
        <dbReference type="NCBIfam" id="TIGR02082"/>
    </source>
</evidence>
<keyword evidence="14" id="KW-0677">Repeat</keyword>
<comment type="pathway">
    <text evidence="4 21">Amino-acid biosynthesis; L-methionine biosynthesis via de novo pathway; L-methionine from L-homocysteine (MetH route): step 1/1.</text>
</comment>
<dbReference type="GO" id="GO:0008270">
    <property type="term" value="F:zinc ion binding"/>
    <property type="evidence" value="ECO:0007669"/>
    <property type="project" value="UniProtKB-UniRule"/>
</dbReference>
<comment type="similarity">
    <text evidence="5">Belongs to the vitamin-B12 dependent methionine synthase family.</text>
</comment>
<feature type="domain" description="Hcy-binding" evidence="25">
    <location>
        <begin position="2"/>
        <end position="314"/>
    </location>
</feature>
<evidence type="ECO:0000256" key="23">
    <source>
        <dbReference type="PIRSR" id="PIRSR000381-2"/>
    </source>
</evidence>
<comment type="caution">
    <text evidence="30">The sequence shown here is derived from an EMBL/GenBank/DDBJ whole genome shotgun (WGS) entry which is preliminary data.</text>
</comment>
<evidence type="ECO:0000256" key="16">
    <source>
        <dbReference type="ARBA" id="ARBA00023167"/>
    </source>
</evidence>
<dbReference type="InterPro" id="IPR004223">
    <property type="entry name" value="VitB12-dep_Met_synth_activ_dom"/>
</dbReference>
<keyword evidence="12 21" id="KW-0949">S-adenosyl-L-methionine</keyword>
<name>A0A9W6LMY8_9FUSO</name>
<dbReference type="Proteomes" id="UP001144471">
    <property type="component" value="Unassembled WGS sequence"/>
</dbReference>
<dbReference type="PROSITE" id="PS50974">
    <property type="entry name" value="ADOMET_ACTIVATION"/>
    <property type="match status" value="1"/>
</dbReference>
<dbReference type="InterPro" id="IPR036589">
    <property type="entry name" value="HCY_dom_sf"/>
</dbReference>
<keyword evidence="10 21" id="KW-0846">Cobalamin</keyword>
<keyword evidence="11 21" id="KW-0808">Transferase</keyword>
<dbReference type="PROSITE" id="PS50972">
    <property type="entry name" value="PTERIN_BINDING"/>
    <property type="match status" value="1"/>
</dbReference>
<comment type="domain">
    <text evidence="21">Modular enzyme with four functionally distinct domains. The isolated Hcy-binding domain catalyzes methyl transfer from free methylcobalamin to homocysteine. The Hcy-binding domain in association with the pterin-binding domain catalyzes the methylation of cob(I)alamin by methyltetrahydrofolate and the methylation of homocysteine. The B12-binding domain binds the cofactor. The AdoMet activation domain binds S-adenosyl-L-methionine. Under aerobic conditions cob(I)alamin can be converted to inactive cob(II)alamin. Reductive methylation by S-adenosyl-L-methionine and flavodoxin regenerates methylcobalamin.</text>
</comment>
<dbReference type="Pfam" id="PF02574">
    <property type="entry name" value="S-methyl_trans"/>
    <property type="match status" value="1"/>
</dbReference>
<dbReference type="EC" id="2.1.1.13" evidence="6 20"/>
<dbReference type="FunFam" id="3.20.20.20:FF:000002">
    <property type="entry name" value="Methionine synthase"/>
    <property type="match status" value="1"/>
</dbReference>
<evidence type="ECO:0000256" key="12">
    <source>
        <dbReference type="ARBA" id="ARBA00022691"/>
    </source>
</evidence>
<dbReference type="InterPro" id="IPR003726">
    <property type="entry name" value="HCY_dom"/>
</dbReference>
<evidence type="ECO:0000256" key="2">
    <source>
        <dbReference type="ARBA" id="ARBA00001947"/>
    </source>
</evidence>
<feature type="binding site" description="axial binding residue" evidence="22">
    <location>
        <position position="734"/>
    </location>
    <ligand>
        <name>methylcob(III)alamin</name>
        <dbReference type="ChEBI" id="CHEBI:28115"/>
    </ligand>
    <ligandPart>
        <name>Co</name>
        <dbReference type="ChEBI" id="CHEBI:27638"/>
    </ligandPart>
</feature>
<comment type="catalytic activity">
    <reaction evidence="1 21">
        <text>(6S)-5-methyl-5,6,7,8-tetrahydrofolate + L-homocysteine = (6S)-5,6,7,8-tetrahydrofolate + L-methionine</text>
        <dbReference type="Rhea" id="RHEA:11172"/>
        <dbReference type="ChEBI" id="CHEBI:18608"/>
        <dbReference type="ChEBI" id="CHEBI:57453"/>
        <dbReference type="ChEBI" id="CHEBI:57844"/>
        <dbReference type="ChEBI" id="CHEBI:58199"/>
        <dbReference type="EC" id="2.1.1.13"/>
    </reaction>
</comment>
<evidence type="ECO:0000256" key="19">
    <source>
        <dbReference type="ARBA" id="ARBA00031040"/>
    </source>
</evidence>
<reference evidence="30" key="1">
    <citation type="submission" date="2022-12" db="EMBL/GenBank/DDBJ databases">
        <title>Reference genome sequencing for broad-spectrum identification of bacterial and archaeal isolates by mass spectrometry.</title>
        <authorList>
            <person name="Sekiguchi Y."/>
            <person name="Tourlousse D.M."/>
        </authorList>
    </citation>
    <scope>NUCLEOTIDE SEQUENCE</scope>
    <source>
        <strain evidence="30">10succ1</strain>
    </source>
</reference>
<dbReference type="GO" id="GO:0008705">
    <property type="term" value="F:methionine synthase activity"/>
    <property type="evidence" value="ECO:0007669"/>
    <property type="project" value="UniProtKB-UniRule"/>
</dbReference>
<accession>A0A9W6LMY8</accession>
<proteinExistence type="inferred from homology"/>
<evidence type="ECO:0000256" key="15">
    <source>
        <dbReference type="ARBA" id="ARBA00022833"/>
    </source>
</evidence>
<dbReference type="PIRSF" id="PIRSF000381">
    <property type="entry name" value="MetH"/>
    <property type="match status" value="1"/>
</dbReference>
<dbReference type="Gene3D" id="3.10.196.10">
    <property type="entry name" value="Vitamin B12-dependent methionine synthase, activation domain"/>
    <property type="match status" value="1"/>
</dbReference>
<evidence type="ECO:0000259" key="26">
    <source>
        <dbReference type="PROSITE" id="PS50972"/>
    </source>
</evidence>
<evidence type="ECO:0000256" key="22">
    <source>
        <dbReference type="PIRSR" id="PIRSR000381-1"/>
    </source>
</evidence>
<organism evidence="30 31">
    <name type="scientific">Propionigenium maris DSM 9537</name>
    <dbReference type="NCBI Taxonomy" id="1123000"/>
    <lineage>
        <taxon>Bacteria</taxon>
        <taxon>Fusobacteriati</taxon>
        <taxon>Fusobacteriota</taxon>
        <taxon>Fusobacteriia</taxon>
        <taxon>Fusobacteriales</taxon>
        <taxon>Fusobacteriaceae</taxon>
        <taxon>Propionigenium</taxon>
    </lineage>
</organism>
<dbReference type="SMART" id="SM01018">
    <property type="entry name" value="B12-binding_2"/>
    <property type="match status" value="1"/>
</dbReference>
<comment type="cofactor">
    <cofactor evidence="2 21 24">
        <name>Zn(2+)</name>
        <dbReference type="ChEBI" id="CHEBI:29105"/>
    </cofactor>
</comment>
<dbReference type="EMBL" id="BSDY01000010">
    <property type="protein sequence ID" value="GLI56806.1"/>
    <property type="molecule type" value="Genomic_DNA"/>
</dbReference>
<dbReference type="InterPro" id="IPR036724">
    <property type="entry name" value="Cobalamin-bd_sf"/>
</dbReference>
<feature type="binding site" evidence="23">
    <location>
        <position position="1046"/>
    </location>
    <ligand>
        <name>S-adenosyl-L-methionine</name>
        <dbReference type="ChEBI" id="CHEBI:59789"/>
    </ligand>
</feature>
<dbReference type="InterPro" id="IPR037010">
    <property type="entry name" value="VitB12-dep_Met_synth_activ_sf"/>
</dbReference>
<dbReference type="Gene3D" id="3.20.20.330">
    <property type="entry name" value="Homocysteine-binding-like domain"/>
    <property type="match status" value="1"/>
</dbReference>
<dbReference type="PANTHER" id="PTHR45833">
    <property type="entry name" value="METHIONINE SYNTHASE"/>
    <property type="match status" value="1"/>
</dbReference>
<dbReference type="PROSITE" id="PS50970">
    <property type="entry name" value="HCY"/>
    <property type="match status" value="1"/>
</dbReference>
<evidence type="ECO:0000259" key="28">
    <source>
        <dbReference type="PROSITE" id="PS51332"/>
    </source>
</evidence>
<evidence type="ECO:0000256" key="6">
    <source>
        <dbReference type="ARBA" id="ARBA00012032"/>
    </source>
</evidence>
<dbReference type="Pfam" id="PF00809">
    <property type="entry name" value="Pterin_bind"/>
    <property type="match status" value="1"/>
</dbReference>
<dbReference type="Pfam" id="PF02965">
    <property type="entry name" value="Met_synt_B12"/>
    <property type="match status" value="1"/>
</dbReference>
<dbReference type="InterPro" id="IPR006158">
    <property type="entry name" value="Cobalamin-bd"/>
</dbReference>
<evidence type="ECO:0000256" key="10">
    <source>
        <dbReference type="ARBA" id="ARBA00022628"/>
    </source>
</evidence>
<evidence type="ECO:0000256" key="21">
    <source>
        <dbReference type="PIRNR" id="PIRNR000381"/>
    </source>
</evidence>
<dbReference type="Gene3D" id="3.40.50.280">
    <property type="entry name" value="Cobalamin-binding domain"/>
    <property type="match status" value="1"/>
</dbReference>
<evidence type="ECO:0000256" key="3">
    <source>
        <dbReference type="ARBA" id="ARBA00001956"/>
    </source>
</evidence>
<dbReference type="SUPFAM" id="SSF82282">
    <property type="entry name" value="Homocysteine S-methyltransferase"/>
    <property type="match status" value="1"/>
</dbReference>
<keyword evidence="13 21" id="KW-0479">Metal-binding</keyword>
<evidence type="ECO:0000259" key="29">
    <source>
        <dbReference type="PROSITE" id="PS51337"/>
    </source>
</evidence>
<dbReference type="InterPro" id="IPR003759">
    <property type="entry name" value="Cbl-bd_cap"/>
</dbReference>
<dbReference type="PANTHER" id="PTHR45833:SF1">
    <property type="entry name" value="METHIONINE SYNTHASE"/>
    <property type="match status" value="1"/>
</dbReference>
<dbReference type="SUPFAM" id="SSF51717">
    <property type="entry name" value="Dihydropteroate synthetase-like"/>
    <property type="match status" value="1"/>
</dbReference>